<evidence type="ECO:0000313" key="2">
    <source>
        <dbReference type="EMBL" id="QFZ23745.1"/>
    </source>
</evidence>
<keyword evidence="1" id="KW-0472">Membrane</keyword>
<dbReference type="Proteomes" id="UP000325787">
    <property type="component" value="Chromosome"/>
</dbReference>
<accession>A0A5Q0HCR5</accession>
<dbReference type="AlphaFoldDB" id="A0A5Q0HCR5"/>
<dbReference type="OrthoDB" id="5195898at2"/>
<dbReference type="KEGG" id="ssyi:EKG83_45530"/>
<name>A0A5Q0HCR5_SACSY</name>
<sequence length="59" mass="6273">MARIILWLVAAWVLLAVVGSIIKGLFWVLVVGGTLFLGIAAYGAVKTNKRPKGIKGPKP</sequence>
<keyword evidence="1" id="KW-0812">Transmembrane</keyword>
<evidence type="ECO:0000256" key="1">
    <source>
        <dbReference type="SAM" id="Phobius"/>
    </source>
</evidence>
<organism evidence="2 3">
    <name type="scientific">Saccharothrix syringae</name>
    <name type="common">Nocardiopsis syringae</name>
    <dbReference type="NCBI Taxonomy" id="103733"/>
    <lineage>
        <taxon>Bacteria</taxon>
        <taxon>Bacillati</taxon>
        <taxon>Actinomycetota</taxon>
        <taxon>Actinomycetes</taxon>
        <taxon>Pseudonocardiales</taxon>
        <taxon>Pseudonocardiaceae</taxon>
        <taxon>Saccharothrix</taxon>
    </lineage>
</organism>
<keyword evidence="3" id="KW-1185">Reference proteome</keyword>
<proteinExistence type="predicted"/>
<protein>
    <submittedName>
        <fullName evidence="2">Uncharacterized protein</fullName>
    </submittedName>
</protein>
<feature type="transmembrane region" description="Helical" evidence="1">
    <location>
        <begin position="29"/>
        <end position="45"/>
    </location>
</feature>
<dbReference type="RefSeq" id="WP_033428351.1">
    <property type="nucleotide sequence ID" value="NZ_CP034550.1"/>
</dbReference>
<reference evidence="3" key="1">
    <citation type="journal article" date="2021" name="Curr. Microbiol.">
        <title>Complete genome of nocamycin-producing strain Saccharothrix syringae NRRL B-16468 reveals the biosynthetic potential for secondary metabolites.</title>
        <authorList>
            <person name="Mo X."/>
            <person name="Yang S."/>
        </authorList>
    </citation>
    <scope>NUCLEOTIDE SEQUENCE [LARGE SCALE GENOMIC DNA]</scope>
    <source>
        <strain evidence="3">ATCC 51364 / DSM 43886 / JCM 6844 / KCTC 9398 / NBRC 14523 / NRRL B-16468 / INA 2240</strain>
    </source>
</reference>
<keyword evidence="1" id="KW-1133">Transmembrane helix</keyword>
<dbReference type="EMBL" id="CP034550">
    <property type="protein sequence ID" value="QFZ23745.1"/>
    <property type="molecule type" value="Genomic_DNA"/>
</dbReference>
<evidence type="ECO:0000313" key="3">
    <source>
        <dbReference type="Proteomes" id="UP000325787"/>
    </source>
</evidence>
<gene>
    <name evidence="2" type="ORF">EKG83_45530</name>
</gene>